<dbReference type="PANTHER" id="PTHR11439:SF467">
    <property type="entry name" value="INTEGRASE CATALYTIC DOMAIN-CONTAINING PROTEIN"/>
    <property type="match status" value="1"/>
</dbReference>
<reference evidence="2" key="1">
    <citation type="submission" date="2017-03" db="EMBL/GenBank/DDBJ databases">
        <title>Phytopthora megakarya and P. palmivora, two closely related causual agents of cacao black pod achieved similar genome size and gene model numbers by different mechanisms.</title>
        <authorList>
            <person name="Ali S."/>
            <person name="Shao J."/>
            <person name="Larry D.J."/>
            <person name="Kronmiller B."/>
            <person name="Shen D."/>
            <person name="Strem M.D."/>
            <person name="Melnick R.L."/>
            <person name="Guiltinan M.J."/>
            <person name="Tyler B.M."/>
            <person name="Meinhardt L.W."/>
            <person name="Bailey B.A."/>
        </authorList>
    </citation>
    <scope>NUCLEOTIDE SEQUENCE [LARGE SCALE GENOMIC DNA]</scope>
    <source>
        <strain evidence="2">zdho120</strain>
    </source>
</reference>
<gene>
    <name evidence="1" type="ORF">PHMEG_00024032</name>
</gene>
<sequence length="90" mass="10021">MENCRAVATPQTLGTLPLTATSDVENVNGSNIPYRALVGCLQYLVQCTRPDLANAVRTLGKYLNKYTHENYTMGKRVLRYLHGTIDYGLV</sequence>
<evidence type="ECO:0008006" key="3">
    <source>
        <dbReference type="Google" id="ProtNLM"/>
    </source>
</evidence>
<dbReference type="OrthoDB" id="124209at2759"/>
<evidence type="ECO:0000313" key="1">
    <source>
        <dbReference type="EMBL" id="OWZ04122.1"/>
    </source>
</evidence>
<evidence type="ECO:0000313" key="2">
    <source>
        <dbReference type="Proteomes" id="UP000198211"/>
    </source>
</evidence>
<accession>A0A225VFP4</accession>
<dbReference type="Proteomes" id="UP000198211">
    <property type="component" value="Unassembled WGS sequence"/>
</dbReference>
<protein>
    <recommendedName>
        <fullName evidence="3">Polyprotein</fullName>
    </recommendedName>
</protein>
<proteinExistence type="predicted"/>
<dbReference type="PANTHER" id="PTHR11439">
    <property type="entry name" value="GAG-POL-RELATED RETROTRANSPOSON"/>
    <property type="match status" value="1"/>
</dbReference>
<dbReference type="AlphaFoldDB" id="A0A225VFP4"/>
<name>A0A225VFP4_9STRA</name>
<dbReference type="STRING" id="4795.A0A225VFP4"/>
<keyword evidence="2" id="KW-1185">Reference proteome</keyword>
<dbReference type="EMBL" id="NBNE01005140">
    <property type="protein sequence ID" value="OWZ04122.1"/>
    <property type="molecule type" value="Genomic_DNA"/>
</dbReference>
<comment type="caution">
    <text evidence="1">The sequence shown here is derived from an EMBL/GenBank/DDBJ whole genome shotgun (WGS) entry which is preliminary data.</text>
</comment>
<organism evidence="1 2">
    <name type="scientific">Phytophthora megakarya</name>
    <dbReference type="NCBI Taxonomy" id="4795"/>
    <lineage>
        <taxon>Eukaryota</taxon>
        <taxon>Sar</taxon>
        <taxon>Stramenopiles</taxon>
        <taxon>Oomycota</taxon>
        <taxon>Peronosporomycetes</taxon>
        <taxon>Peronosporales</taxon>
        <taxon>Peronosporaceae</taxon>
        <taxon>Phytophthora</taxon>
    </lineage>
</organism>